<evidence type="ECO:0000256" key="1">
    <source>
        <dbReference type="ARBA" id="ARBA00006738"/>
    </source>
</evidence>
<dbReference type="Proteomes" id="UP001597302">
    <property type="component" value="Unassembled WGS sequence"/>
</dbReference>
<accession>A0ABW4DYT6</accession>
<dbReference type="InterPro" id="IPR011856">
    <property type="entry name" value="tRNA_endonuc-like_dom_sf"/>
</dbReference>
<dbReference type="EMBL" id="JBHTOQ010000020">
    <property type="protein sequence ID" value="MFD1481410.1"/>
    <property type="molecule type" value="Genomic_DNA"/>
</dbReference>
<protein>
    <submittedName>
        <fullName evidence="2">YraN family protein</fullName>
    </submittedName>
</protein>
<organism evidence="2 3">
    <name type="scientific">Paracoccus nototheniae</name>
    <dbReference type="NCBI Taxonomy" id="2489002"/>
    <lineage>
        <taxon>Bacteria</taxon>
        <taxon>Pseudomonadati</taxon>
        <taxon>Pseudomonadota</taxon>
        <taxon>Alphaproteobacteria</taxon>
        <taxon>Rhodobacterales</taxon>
        <taxon>Paracoccaceae</taxon>
        <taxon>Paracoccus</taxon>
    </lineage>
</organism>
<dbReference type="PANTHER" id="PTHR34039">
    <property type="entry name" value="UPF0102 PROTEIN YRAN"/>
    <property type="match status" value="1"/>
</dbReference>
<sequence>MQNVMQQDVLAPWARPAAPAVSPARRARGRRANLSGVMAEDNVQRLYQRRGAVLQASRWRGKAGKIDLILQEGEDLVFVEVKASATHATAAQRLSPAQMRRIMQAACEYCDRQGLGLVSMRFDVALVDGLGRVELIENAFGQD</sequence>
<dbReference type="Gene3D" id="3.40.1350.10">
    <property type="match status" value="1"/>
</dbReference>
<proteinExistence type="inferred from homology"/>
<keyword evidence="3" id="KW-1185">Reference proteome</keyword>
<dbReference type="SUPFAM" id="SSF52980">
    <property type="entry name" value="Restriction endonuclease-like"/>
    <property type="match status" value="1"/>
</dbReference>
<dbReference type="RefSeq" id="WP_242679537.1">
    <property type="nucleotide sequence ID" value="NZ_CBCSAJ010000031.1"/>
</dbReference>
<comment type="caution">
    <text evidence="2">The sequence shown here is derived from an EMBL/GenBank/DDBJ whole genome shotgun (WGS) entry which is preliminary data.</text>
</comment>
<dbReference type="InterPro" id="IPR003509">
    <property type="entry name" value="UPF0102_YraN-like"/>
</dbReference>
<evidence type="ECO:0000313" key="3">
    <source>
        <dbReference type="Proteomes" id="UP001597302"/>
    </source>
</evidence>
<comment type="similarity">
    <text evidence="1">Belongs to the UPF0102 family.</text>
</comment>
<name>A0ABW4DYT6_9RHOB</name>
<reference evidence="3" key="1">
    <citation type="journal article" date="2019" name="Int. J. Syst. Evol. Microbiol.">
        <title>The Global Catalogue of Microorganisms (GCM) 10K type strain sequencing project: providing services to taxonomists for standard genome sequencing and annotation.</title>
        <authorList>
            <consortium name="The Broad Institute Genomics Platform"/>
            <consortium name="The Broad Institute Genome Sequencing Center for Infectious Disease"/>
            <person name="Wu L."/>
            <person name="Ma J."/>
        </authorList>
    </citation>
    <scope>NUCLEOTIDE SEQUENCE [LARGE SCALE GENOMIC DNA]</scope>
    <source>
        <strain evidence="3">CCM 8875</strain>
    </source>
</reference>
<gene>
    <name evidence="2" type="ORF">ACFQ5P_08880</name>
</gene>
<dbReference type="PANTHER" id="PTHR34039:SF1">
    <property type="entry name" value="UPF0102 PROTEIN YRAN"/>
    <property type="match status" value="1"/>
</dbReference>
<evidence type="ECO:0000313" key="2">
    <source>
        <dbReference type="EMBL" id="MFD1481410.1"/>
    </source>
</evidence>
<dbReference type="InterPro" id="IPR011335">
    <property type="entry name" value="Restrct_endonuc-II-like"/>
</dbReference>
<dbReference type="Pfam" id="PF02021">
    <property type="entry name" value="UPF0102"/>
    <property type="match status" value="1"/>
</dbReference>